<evidence type="ECO:0000256" key="2">
    <source>
        <dbReference type="ARBA" id="ARBA00022448"/>
    </source>
</evidence>
<feature type="transmembrane region" description="Helical" evidence="8">
    <location>
        <begin position="236"/>
        <end position="255"/>
    </location>
</feature>
<comment type="caution">
    <text evidence="10">The sequence shown here is derived from an EMBL/GenBank/DDBJ whole genome shotgun (WGS) entry which is preliminary data.</text>
</comment>
<sequence>MNQRKTWADRLLSVVVGAVYVFLVLPTIVVLLAAFNSGEYLHFPPEGLSLRWFHKLMNNSQMIDSFIFSLKLALASSVTSSLLGLGAALYVVRYAGKLGNVLRPVILSPLMLPSILTGLAVMLYFYTIGAGNKSFFGLYAAHTLITTPYVFLVVSSVLYNFDYSIEEVARSLGATRLKTFFLITLPHIKSGVIGGGIFAFISSFDQFPLSLMLTGPGYSTLPVQIFDYLRFEFDPTAAAISTLNIALAYILMFLMQRFVGLKSIYGGQ</sequence>
<evidence type="ECO:0000313" key="11">
    <source>
        <dbReference type="Proteomes" id="UP000824225"/>
    </source>
</evidence>
<proteinExistence type="inferred from homology"/>
<dbReference type="Proteomes" id="UP000824225">
    <property type="component" value="Unassembled WGS sequence"/>
</dbReference>
<feature type="transmembrane region" description="Helical" evidence="8">
    <location>
        <begin position="12"/>
        <end position="35"/>
    </location>
</feature>
<evidence type="ECO:0000256" key="8">
    <source>
        <dbReference type="RuleBase" id="RU363032"/>
    </source>
</evidence>
<gene>
    <name evidence="10" type="ORF">H9962_05135</name>
</gene>
<dbReference type="GO" id="GO:0055085">
    <property type="term" value="P:transmembrane transport"/>
    <property type="evidence" value="ECO:0007669"/>
    <property type="project" value="InterPro"/>
</dbReference>
<dbReference type="SUPFAM" id="SSF161098">
    <property type="entry name" value="MetI-like"/>
    <property type="match status" value="1"/>
</dbReference>
<evidence type="ECO:0000256" key="4">
    <source>
        <dbReference type="ARBA" id="ARBA00022519"/>
    </source>
</evidence>
<evidence type="ECO:0000256" key="1">
    <source>
        <dbReference type="ARBA" id="ARBA00004429"/>
    </source>
</evidence>
<comment type="subcellular location">
    <subcellularLocation>
        <location evidence="1">Cell inner membrane</location>
        <topology evidence="1">Multi-pass membrane protein</topology>
    </subcellularLocation>
    <subcellularLocation>
        <location evidence="8">Cell membrane</location>
        <topology evidence="8">Multi-pass membrane protein</topology>
    </subcellularLocation>
</comment>
<keyword evidence="2 8" id="KW-0813">Transport</keyword>
<keyword evidence="5 8" id="KW-0812">Transmembrane</keyword>
<dbReference type="AlphaFoldDB" id="A0A9D2HE89"/>
<evidence type="ECO:0000256" key="3">
    <source>
        <dbReference type="ARBA" id="ARBA00022475"/>
    </source>
</evidence>
<feature type="transmembrane region" description="Helical" evidence="8">
    <location>
        <begin position="180"/>
        <end position="204"/>
    </location>
</feature>
<evidence type="ECO:0000256" key="7">
    <source>
        <dbReference type="ARBA" id="ARBA00023136"/>
    </source>
</evidence>
<dbReference type="Pfam" id="PF00528">
    <property type="entry name" value="BPD_transp_1"/>
    <property type="match status" value="1"/>
</dbReference>
<feature type="transmembrane region" description="Helical" evidence="8">
    <location>
        <begin position="138"/>
        <end position="159"/>
    </location>
</feature>
<dbReference type="PANTHER" id="PTHR43357:SF4">
    <property type="entry name" value="INNER MEMBRANE ABC TRANSPORTER PERMEASE PROTEIN YDCV"/>
    <property type="match status" value="1"/>
</dbReference>
<organism evidence="10 11">
    <name type="scientific">Candidatus Mailhella merdigallinarum</name>
    <dbReference type="NCBI Taxonomy" id="2838658"/>
    <lineage>
        <taxon>Bacteria</taxon>
        <taxon>Pseudomonadati</taxon>
        <taxon>Thermodesulfobacteriota</taxon>
        <taxon>Desulfovibrionia</taxon>
        <taxon>Desulfovibrionales</taxon>
        <taxon>Desulfovibrionaceae</taxon>
        <taxon>Mailhella</taxon>
    </lineage>
</organism>
<name>A0A9D2HE89_9BACT</name>
<feature type="domain" description="ABC transmembrane type-1" evidence="9">
    <location>
        <begin position="66"/>
        <end position="255"/>
    </location>
</feature>
<reference evidence="10" key="2">
    <citation type="submission" date="2021-04" db="EMBL/GenBank/DDBJ databases">
        <authorList>
            <person name="Gilroy R."/>
        </authorList>
    </citation>
    <scope>NUCLEOTIDE SEQUENCE</scope>
    <source>
        <strain evidence="10">CHK186-16707</strain>
    </source>
</reference>
<evidence type="ECO:0000256" key="6">
    <source>
        <dbReference type="ARBA" id="ARBA00022989"/>
    </source>
</evidence>
<dbReference type="EMBL" id="DXAN01000017">
    <property type="protein sequence ID" value="HJA08556.1"/>
    <property type="molecule type" value="Genomic_DNA"/>
</dbReference>
<dbReference type="CDD" id="cd06261">
    <property type="entry name" value="TM_PBP2"/>
    <property type="match status" value="1"/>
</dbReference>
<evidence type="ECO:0000313" key="10">
    <source>
        <dbReference type="EMBL" id="HJA08556.1"/>
    </source>
</evidence>
<comment type="similarity">
    <text evidence="8">Belongs to the binding-protein-dependent transport system permease family.</text>
</comment>
<feature type="transmembrane region" description="Helical" evidence="8">
    <location>
        <begin position="104"/>
        <end position="126"/>
    </location>
</feature>
<keyword evidence="3" id="KW-1003">Cell membrane</keyword>
<reference evidence="10" key="1">
    <citation type="journal article" date="2021" name="PeerJ">
        <title>Extensive microbial diversity within the chicken gut microbiome revealed by metagenomics and culture.</title>
        <authorList>
            <person name="Gilroy R."/>
            <person name="Ravi A."/>
            <person name="Getino M."/>
            <person name="Pursley I."/>
            <person name="Horton D.L."/>
            <person name="Alikhan N.F."/>
            <person name="Baker D."/>
            <person name="Gharbi K."/>
            <person name="Hall N."/>
            <person name="Watson M."/>
            <person name="Adriaenssens E.M."/>
            <person name="Foster-Nyarko E."/>
            <person name="Jarju S."/>
            <person name="Secka A."/>
            <person name="Antonio M."/>
            <person name="Oren A."/>
            <person name="Chaudhuri R.R."/>
            <person name="La Ragione R."/>
            <person name="Hildebrand F."/>
            <person name="Pallen M.J."/>
        </authorList>
    </citation>
    <scope>NUCLEOTIDE SEQUENCE</scope>
    <source>
        <strain evidence="10">CHK186-16707</strain>
    </source>
</reference>
<feature type="transmembrane region" description="Helical" evidence="8">
    <location>
        <begin position="66"/>
        <end position="92"/>
    </location>
</feature>
<evidence type="ECO:0000256" key="5">
    <source>
        <dbReference type="ARBA" id="ARBA00022692"/>
    </source>
</evidence>
<accession>A0A9D2HE89</accession>
<dbReference type="GO" id="GO:0005886">
    <property type="term" value="C:plasma membrane"/>
    <property type="evidence" value="ECO:0007669"/>
    <property type="project" value="UniProtKB-SubCell"/>
</dbReference>
<dbReference type="PANTHER" id="PTHR43357">
    <property type="entry name" value="INNER MEMBRANE ABC TRANSPORTER PERMEASE PROTEIN YDCV"/>
    <property type="match status" value="1"/>
</dbReference>
<keyword evidence="6 8" id="KW-1133">Transmembrane helix</keyword>
<evidence type="ECO:0000259" key="9">
    <source>
        <dbReference type="PROSITE" id="PS50928"/>
    </source>
</evidence>
<dbReference type="PROSITE" id="PS50928">
    <property type="entry name" value="ABC_TM1"/>
    <property type="match status" value="1"/>
</dbReference>
<dbReference type="Gene3D" id="1.10.3720.10">
    <property type="entry name" value="MetI-like"/>
    <property type="match status" value="1"/>
</dbReference>
<keyword evidence="4" id="KW-0997">Cell inner membrane</keyword>
<keyword evidence="7 8" id="KW-0472">Membrane</keyword>
<protein>
    <submittedName>
        <fullName evidence="10">ABC transporter permease</fullName>
    </submittedName>
</protein>
<dbReference type="InterPro" id="IPR035906">
    <property type="entry name" value="MetI-like_sf"/>
</dbReference>
<dbReference type="InterPro" id="IPR000515">
    <property type="entry name" value="MetI-like"/>
</dbReference>